<dbReference type="RefSeq" id="WP_161821493.1">
    <property type="nucleotide sequence ID" value="NZ_LSRS01000003.1"/>
</dbReference>
<organism evidence="2 3">
    <name type="scientific">Sporotomaculum syntrophicum</name>
    <dbReference type="NCBI Taxonomy" id="182264"/>
    <lineage>
        <taxon>Bacteria</taxon>
        <taxon>Bacillati</taxon>
        <taxon>Bacillota</taxon>
        <taxon>Clostridia</taxon>
        <taxon>Eubacteriales</taxon>
        <taxon>Desulfallaceae</taxon>
        <taxon>Sporotomaculum</taxon>
    </lineage>
</organism>
<comment type="caution">
    <text evidence="2">The sequence shown here is derived from an EMBL/GenBank/DDBJ whole genome shotgun (WGS) entry which is preliminary data.</text>
</comment>
<protein>
    <recommendedName>
        <fullName evidence="4">YfhE-like protein</fullName>
    </recommendedName>
</protein>
<evidence type="ECO:0008006" key="4">
    <source>
        <dbReference type="Google" id="ProtNLM"/>
    </source>
</evidence>
<reference evidence="2" key="1">
    <citation type="submission" date="2016-02" db="EMBL/GenBank/DDBJ databases">
        <title>Draft Genome Sequence of Sporotomaculum syntrophicum Strain FB, a Syntrophic Benzoate Degrader.</title>
        <authorList>
            <person name="Nobu M.K."/>
            <person name="Narihiro T."/>
            <person name="Qiu Y.-L."/>
            <person name="Ohashi A."/>
            <person name="Liu W.-T."/>
            <person name="Yuji S."/>
        </authorList>
    </citation>
    <scope>NUCLEOTIDE SEQUENCE</scope>
    <source>
        <strain evidence="2">FB</strain>
    </source>
</reference>
<keyword evidence="3" id="KW-1185">Reference proteome</keyword>
<accession>A0A9D3AXE4</accession>
<gene>
    <name evidence="2" type="ORF">SPSYN_01093</name>
</gene>
<name>A0A9D3AXE4_9FIRM</name>
<feature type="compositionally biased region" description="Polar residues" evidence="1">
    <location>
        <begin position="11"/>
        <end position="21"/>
    </location>
</feature>
<sequence>MKNNKNNNVNRQANVPTQKGQSAEPGFMHLYEFGELNEMRKNVKVKKPEK</sequence>
<dbReference type="EMBL" id="LSRS01000003">
    <property type="protein sequence ID" value="KAF1084957.1"/>
    <property type="molecule type" value="Genomic_DNA"/>
</dbReference>
<dbReference type="AlphaFoldDB" id="A0A9D3AXE4"/>
<feature type="region of interest" description="Disordered" evidence="1">
    <location>
        <begin position="1"/>
        <end position="25"/>
    </location>
</feature>
<proteinExistence type="predicted"/>
<evidence type="ECO:0000256" key="1">
    <source>
        <dbReference type="SAM" id="MobiDB-lite"/>
    </source>
</evidence>
<evidence type="ECO:0000313" key="3">
    <source>
        <dbReference type="Proteomes" id="UP000798488"/>
    </source>
</evidence>
<dbReference type="Proteomes" id="UP000798488">
    <property type="component" value="Unassembled WGS sequence"/>
</dbReference>
<evidence type="ECO:0000313" key="2">
    <source>
        <dbReference type="EMBL" id="KAF1084957.1"/>
    </source>
</evidence>
<feature type="compositionally biased region" description="Low complexity" evidence="1">
    <location>
        <begin position="1"/>
        <end position="10"/>
    </location>
</feature>